<feature type="non-terminal residue" evidence="1">
    <location>
        <position position="47"/>
    </location>
</feature>
<accession>X0TJ56</accession>
<name>X0TJ56_9ZZZZ</name>
<evidence type="ECO:0000313" key="1">
    <source>
        <dbReference type="EMBL" id="GAF88192.1"/>
    </source>
</evidence>
<organism evidence="1">
    <name type="scientific">marine sediment metagenome</name>
    <dbReference type="NCBI Taxonomy" id="412755"/>
    <lineage>
        <taxon>unclassified sequences</taxon>
        <taxon>metagenomes</taxon>
        <taxon>ecological metagenomes</taxon>
    </lineage>
</organism>
<sequence length="47" mass="5399">MSRRIYKTIISCLFFTGIVFLLPNHVLAENYYVKSDGNDSLDGRSDE</sequence>
<gene>
    <name evidence="1" type="ORF">S01H1_27213</name>
</gene>
<dbReference type="EMBL" id="BARS01016551">
    <property type="protein sequence ID" value="GAF88192.1"/>
    <property type="molecule type" value="Genomic_DNA"/>
</dbReference>
<comment type="caution">
    <text evidence="1">The sequence shown here is derived from an EMBL/GenBank/DDBJ whole genome shotgun (WGS) entry which is preliminary data.</text>
</comment>
<proteinExistence type="predicted"/>
<dbReference type="AlphaFoldDB" id="X0TJ56"/>
<protein>
    <submittedName>
        <fullName evidence="1">Uncharacterized protein</fullName>
    </submittedName>
</protein>
<reference evidence="1" key="1">
    <citation type="journal article" date="2014" name="Front. Microbiol.">
        <title>High frequency of phylogenetically diverse reductive dehalogenase-homologous genes in deep subseafloor sedimentary metagenomes.</title>
        <authorList>
            <person name="Kawai M."/>
            <person name="Futagami T."/>
            <person name="Toyoda A."/>
            <person name="Takaki Y."/>
            <person name="Nishi S."/>
            <person name="Hori S."/>
            <person name="Arai W."/>
            <person name="Tsubouchi T."/>
            <person name="Morono Y."/>
            <person name="Uchiyama I."/>
            <person name="Ito T."/>
            <person name="Fujiyama A."/>
            <person name="Inagaki F."/>
            <person name="Takami H."/>
        </authorList>
    </citation>
    <scope>NUCLEOTIDE SEQUENCE</scope>
    <source>
        <strain evidence="1">Expedition CK06-06</strain>
    </source>
</reference>